<dbReference type="InterPro" id="IPR046532">
    <property type="entry name" value="DUF6597"/>
</dbReference>
<evidence type="ECO:0000256" key="3">
    <source>
        <dbReference type="ARBA" id="ARBA00023163"/>
    </source>
</evidence>
<reference evidence="5" key="1">
    <citation type="submission" date="2022-05" db="EMBL/GenBank/DDBJ databases">
        <title>Genomic analysis of Brachybacterium sp. CBA3104.</title>
        <authorList>
            <person name="Roh S.W."/>
            <person name="Kim Y.B."/>
            <person name="Kim Y."/>
        </authorList>
    </citation>
    <scope>NUCLEOTIDE SEQUENCE</scope>
    <source>
        <strain evidence="5">CBA3104</strain>
    </source>
</reference>
<dbReference type="SUPFAM" id="SSF46689">
    <property type="entry name" value="Homeodomain-like"/>
    <property type="match status" value="1"/>
</dbReference>
<dbReference type="Proteomes" id="UP001055868">
    <property type="component" value="Chromosome"/>
</dbReference>
<evidence type="ECO:0000313" key="5">
    <source>
        <dbReference type="EMBL" id="UQN30323.1"/>
    </source>
</evidence>
<keyword evidence="3" id="KW-0804">Transcription</keyword>
<dbReference type="SMART" id="SM00342">
    <property type="entry name" value="HTH_ARAC"/>
    <property type="match status" value="1"/>
</dbReference>
<keyword evidence="2" id="KW-0238">DNA-binding</keyword>
<accession>A0ABY4NA79</accession>
<evidence type="ECO:0000313" key="6">
    <source>
        <dbReference type="Proteomes" id="UP001055868"/>
    </source>
</evidence>
<protein>
    <submittedName>
        <fullName evidence="5">Helix-turn-helix domain-containing protein</fullName>
    </submittedName>
</protein>
<dbReference type="RefSeq" id="WP_249479497.1">
    <property type="nucleotide sequence ID" value="NZ_CP097218.1"/>
</dbReference>
<proteinExistence type="predicted"/>
<evidence type="ECO:0000259" key="4">
    <source>
        <dbReference type="PROSITE" id="PS01124"/>
    </source>
</evidence>
<name>A0ABY4NA79_9MICO</name>
<dbReference type="InterPro" id="IPR018060">
    <property type="entry name" value="HTH_AraC"/>
</dbReference>
<gene>
    <name evidence="5" type="ORF">M4486_02970</name>
</gene>
<dbReference type="Pfam" id="PF20240">
    <property type="entry name" value="DUF6597"/>
    <property type="match status" value="1"/>
</dbReference>
<dbReference type="EMBL" id="CP097218">
    <property type="protein sequence ID" value="UQN30323.1"/>
    <property type="molecule type" value="Genomic_DNA"/>
</dbReference>
<keyword evidence="6" id="KW-1185">Reference proteome</keyword>
<dbReference type="Gene3D" id="1.10.10.60">
    <property type="entry name" value="Homeodomain-like"/>
    <property type="match status" value="1"/>
</dbReference>
<evidence type="ECO:0000256" key="1">
    <source>
        <dbReference type="ARBA" id="ARBA00023015"/>
    </source>
</evidence>
<evidence type="ECO:0000256" key="2">
    <source>
        <dbReference type="ARBA" id="ARBA00023125"/>
    </source>
</evidence>
<keyword evidence="1" id="KW-0805">Transcription regulation</keyword>
<sequence>MGTDADRTKATPPHMYGHVLRPEELLQRARYDFARPCAALRPWVERYWSVRWDLEDGEVFPVATLDDPSINLTVERGGAQRDGTDAAGTTEGAGVWITGPVTRGRFDVRLTGSGSVVGVKFALGGTRAFSTQDLRALRDRTIPAEQWFGEAATHLADVEPSDALPHDAVSAAARLDAWLLARGPEEPPDAPTLRRLLGIIDDSATHSLADLERRSGVSARTLQRLFDRGLGVGVKRMLVRARVIDATAALDRGDPRSLSDTATALGWFDQSHFIRDFRAVTGETPARYARRVSG</sequence>
<organism evidence="5 6">
    <name type="scientific">Brachybacterium kimchii</name>
    <dbReference type="NCBI Taxonomy" id="2942909"/>
    <lineage>
        <taxon>Bacteria</taxon>
        <taxon>Bacillati</taxon>
        <taxon>Actinomycetota</taxon>
        <taxon>Actinomycetes</taxon>
        <taxon>Micrococcales</taxon>
        <taxon>Dermabacteraceae</taxon>
        <taxon>Brachybacterium</taxon>
    </lineage>
</organism>
<dbReference type="Pfam" id="PF12833">
    <property type="entry name" value="HTH_18"/>
    <property type="match status" value="1"/>
</dbReference>
<dbReference type="PROSITE" id="PS01124">
    <property type="entry name" value="HTH_ARAC_FAMILY_2"/>
    <property type="match status" value="1"/>
</dbReference>
<feature type="domain" description="HTH araC/xylS-type" evidence="4">
    <location>
        <begin position="207"/>
        <end position="291"/>
    </location>
</feature>
<dbReference type="InterPro" id="IPR050204">
    <property type="entry name" value="AraC_XylS_family_regulators"/>
</dbReference>
<dbReference type="PANTHER" id="PTHR46796">
    <property type="entry name" value="HTH-TYPE TRANSCRIPTIONAL ACTIVATOR RHAS-RELATED"/>
    <property type="match status" value="1"/>
</dbReference>
<dbReference type="InterPro" id="IPR009057">
    <property type="entry name" value="Homeodomain-like_sf"/>
</dbReference>